<name>A0A1A9URN4_GLOAU</name>
<keyword evidence="2" id="KW-1185">Reference proteome</keyword>
<sequence length="112" mass="12711">MFVSKTRFCIKNGSISKTKPNRDIGNVVRVCDVPKDTSGLYDYLEINYGILKNLIKIERLTHIIDSLTRIDATSISNEGFKATNDGADAVITLRDLKVNRNTLTHRYKRAHE</sequence>
<reference evidence="1" key="1">
    <citation type="submission" date="2020-05" db="UniProtKB">
        <authorList>
            <consortium name="EnsemblMetazoa"/>
        </authorList>
    </citation>
    <scope>IDENTIFICATION</scope>
    <source>
        <strain evidence="1">TTRI</strain>
    </source>
</reference>
<dbReference type="EnsemblMetazoa" id="GAUT013122-RA">
    <property type="protein sequence ID" value="GAUT013122-PA"/>
    <property type="gene ID" value="GAUT013122"/>
</dbReference>
<evidence type="ECO:0000313" key="2">
    <source>
        <dbReference type="Proteomes" id="UP000078200"/>
    </source>
</evidence>
<proteinExistence type="predicted"/>
<protein>
    <submittedName>
        <fullName evidence="1">Uncharacterized protein</fullName>
    </submittedName>
</protein>
<dbReference type="AlphaFoldDB" id="A0A1A9URN4"/>
<evidence type="ECO:0000313" key="1">
    <source>
        <dbReference type="EnsemblMetazoa" id="GAUT013122-PA"/>
    </source>
</evidence>
<accession>A0A1A9URN4</accession>
<dbReference type="VEuPathDB" id="VectorBase:GAUT013122"/>
<organism evidence="1 2">
    <name type="scientific">Glossina austeni</name>
    <name type="common">Savannah tsetse fly</name>
    <dbReference type="NCBI Taxonomy" id="7395"/>
    <lineage>
        <taxon>Eukaryota</taxon>
        <taxon>Metazoa</taxon>
        <taxon>Ecdysozoa</taxon>
        <taxon>Arthropoda</taxon>
        <taxon>Hexapoda</taxon>
        <taxon>Insecta</taxon>
        <taxon>Pterygota</taxon>
        <taxon>Neoptera</taxon>
        <taxon>Endopterygota</taxon>
        <taxon>Diptera</taxon>
        <taxon>Brachycera</taxon>
        <taxon>Muscomorpha</taxon>
        <taxon>Hippoboscoidea</taxon>
        <taxon>Glossinidae</taxon>
        <taxon>Glossina</taxon>
    </lineage>
</organism>
<dbReference type="Proteomes" id="UP000078200">
    <property type="component" value="Unassembled WGS sequence"/>
</dbReference>